<keyword evidence="5" id="KW-1185">Reference proteome</keyword>
<reference evidence="4 5" key="1">
    <citation type="journal article" date="2021" name="Sci. Rep.">
        <title>Genome sequencing of the multicellular alga Astrephomene provides insights into convergent evolution of germ-soma differentiation.</title>
        <authorList>
            <person name="Yamashita S."/>
            <person name="Yamamoto K."/>
            <person name="Matsuzaki R."/>
            <person name="Suzuki S."/>
            <person name="Yamaguchi H."/>
            <person name="Hirooka S."/>
            <person name="Minakuchi Y."/>
            <person name="Miyagishima S."/>
            <person name="Kawachi M."/>
            <person name="Toyoda A."/>
            <person name="Nozaki H."/>
        </authorList>
    </citation>
    <scope>NUCLEOTIDE SEQUENCE [LARGE SCALE GENOMIC DNA]</scope>
    <source>
        <strain evidence="4 5">NIES-4017</strain>
    </source>
</reference>
<name>A0AAD3DZJ2_9CHLO</name>
<dbReference type="EMBL" id="BMAR01000032">
    <property type="protein sequence ID" value="GFR49722.1"/>
    <property type="molecule type" value="Genomic_DNA"/>
</dbReference>
<dbReference type="PANTHER" id="PTHR24320">
    <property type="entry name" value="RETINOL DEHYDROGENASE"/>
    <property type="match status" value="1"/>
</dbReference>
<feature type="region of interest" description="Disordered" evidence="3">
    <location>
        <begin position="264"/>
        <end position="301"/>
    </location>
</feature>
<feature type="compositionally biased region" description="Basic and acidic residues" evidence="3">
    <location>
        <begin position="290"/>
        <end position="301"/>
    </location>
</feature>
<dbReference type="InterPro" id="IPR002347">
    <property type="entry name" value="SDR_fam"/>
</dbReference>
<comment type="similarity">
    <text evidence="1">Belongs to the short-chain dehydrogenases/reductases (SDR) family.</text>
</comment>
<accession>A0AAD3DZJ2</accession>
<evidence type="ECO:0000256" key="1">
    <source>
        <dbReference type="ARBA" id="ARBA00006484"/>
    </source>
</evidence>
<dbReference type="PANTHER" id="PTHR24320:SF148">
    <property type="entry name" value="NAD(P)-BINDING ROSSMANN-FOLD SUPERFAMILY PROTEIN"/>
    <property type="match status" value="1"/>
</dbReference>
<proteinExistence type="inferred from homology"/>
<dbReference type="GO" id="GO:0016491">
    <property type="term" value="F:oxidoreductase activity"/>
    <property type="evidence" value="ECO:0007669"/>
    <property type="project" value="UniProtKB-KW"/>
</dbReference>
<dbReference type="SUPFAM" id="SSF51735">
    <property type="entry name" value="NAD(P)-binding Rossmann-fold domains"/>
    <property type="match status" value="1"/>
</dbReference>
<dbReference type="Proteomes" id="UP001054857">
    <property type="component" value="Unassembled WGS sequence"/>
</dbReference>
<evidence type="ECO:0000313" key="4">
    <source>
        <dbReference type="EMBL" id="GFR49722.1"/>
    </source>
</evidence>
<dbReference type="Pfam" id="PF00106">
    <property type="entry name" value="adh_short"/>
    <property type="match status" value="2"/>
</dbReference>
<evidence type="ECO:0000313" key="5">
    <source>
        <dbReference type="Proteomes" id="UP001054857"/>
    </source>
</evidence>
<comment type="caution">
    <text evidence="4">The sequence shown here is derived from an EMBL/GenBank/DDBJ whole genome shotgun (WGS) entry which is preliminary data.</text>
</comment>
<gene>
    <name evidence="4" type="ORF">Agub_g11878</name>
</gene>
<protein>
    <submittedName>
        <fullName evidence="4">Uncharacterized protein</fullName>
    </submittedName>
</protein>
<dbReference type="Gene3D" id="3.40.50.720">
    <property type="entry name" value="NAD(P)-binding Rossmann-like Domain"/>
    <property type="match status" value="1"/>
</dbReference>
<sequence>MEGKYCIVTGANSGIGFQVARGLMRRGAHVVMACRSPPACEHAAQLLRAEGLSGSCACRTLDLEDPASIRAFVTQQSRELHGAVVCLDGAYRAAHETHTQGAGAEVAAVNLGRKEEACSGLRGTCPSGTGTGTCIHSAGAFSTKGSPSSSSGDSPCRHIDVLVNNAGVMGVPPAADGSDRHLTVNHLGPYLLTRLLLPHMTHGSRVVNVASRAHYAGCLKLRTGPPGGGAIHGNVHHWWWQYARSKLCNVLVTAELQRRYGWAGTTREQRRQQHCRRGDAASSNSNSSGEHGDTWDSRCSSETKASRTSIAAAGSPASAGRPAGRIGAFAVSPGMVDTGIFR</sequence>
<dbReference type="AlphaFoldDB" id="A0AAD3DZJ2"/>
<organism evidence="4 5">
    <name type="scientific">Astrephomene gubernaculifera</name>
    <dbReference type="NCBI Taxonomy" id="47775"/>
    <lineage>
        <taxon>Eukaryota</taxon>
        <taxon>Viridiplantae</taxon>
        <taxon>Chlorophyta</taxon>
        <taxon>core chlorophytes</taxon>
        <taxon>Chlorophyceae</taxon>
        <taxon>CS clade</taxon>
        <taxon>Chlamydomonadales</taxon>
        <taxon>Astrephomenaceae</taxon>
        <taxon>Astrephomene</taxon>
    </lineage>
</organism>
<evidence type="ECO:0000256" key="2">
    <source>
        <dbReference type="ARBA" id="ARBA00023002"/>
    </source>
</evidence>
<evidence type="ECO:0000256" key="3">
    <source>
        <dbReference type="SAM" id="MobiDB-lite"/>
    </source>
</evidence>
<dbReference type="InterPro" id="IPR036291">
    <property type="entry name" value="NAD(P)-bd_dom_sf"/>
</dbReference>
<feature type="compositionally biased region" description="Basic and acidic residues" evidence="3">
    <location>
        <begin position="267"/>
        <end position="279"/>
    </location>
</feature>
<keyword evidence="2" id="KW-0560">Oxidoreductase</keyword>